<proteinExistence type="predicted"/>
<protein>
    <submittedName>
        <fullName evidence="1">Uncharacterized protein</fullName>
    </submittedName>
</protein>
<reference evidence="1 2" key="1">
    <citation type="submission" date="2023-08" db="EMBL/GenBank/DDBJ databases">
        <title>Functional and genomic diversity of the sorghum phyllosphere microbiome.</title>
        <authorList>
            <person name="Shade A."/>
        </authorList>
    </citation>
    <scope>NUCLEOTIDE SEQUENCE [LARGE SCALE GENOMIC DNA]</scope>
    <source>
        <strain evidence="1 2">SORGH_AS_0445</strain>
    </source>
</reference>
<evidence type="ECO:0000313" key="2">
    <source>
        <dbReference type="Proteomes" id="UP001249291"/>
    </source>
</evidence>
<dbReference type="Proteomes" id="UP001249291">
    <property type="component" value="Unassembled WGS sequence"/>
</dbReference>
<evidence type="ECO:0000313" key="1">
    <source>
        <dbReference type="EMBL" id="MDR6142064.1"/>
    </source>
</evidence>
<accession>A0ABU1HRW9</accession>
<name>A0ABU1HRW9_9MICO</name>
<sequence length="58" mass="6836">MVSHSDALSDFIDMTMSRFLRDRDFRLRLLAEADETPRETAYKIRRESMIAAQRRTAS</sequence>
<gene>
    <name evidence="1" type="ORF">QE375_001618</name>
</gene>
<dbReference type="EMBL" id="JAVIZQ010000001">
    <property type="protein sequence ID" value="MDR6142064.1"/>
    <property type="molecule type" value="Genomic_DNA"/>
</dbReference>
<comment type="caution">
    <text evidence="1">The sequence shown here is derived from an EMBL/GenBank/DDBJ whole genome shotgun (WGS) entry which is preliminary data.</text>
</comment>
<organism evidence="1 2">
    <name type="scientific">Microbacterium foliorum</name>
    <dbReference type="NCBI Taxonomy" id="104336"/>
    <lineage>
        <taxon>Bacteria</taxon>
        <taxon>Bacillati</taxon>
        <taxon>Actinomycetota</taxon>
        <taxon>Actinomycetes</taxon>
        <taxon>Micrococcales</taxon>
        <taxon>Microbacteriaceae</taxon>
        <taxon>Microbacterium</taxon>
    </lineage>
</organism>
<keyword evidence="2" id="KW-1185">Reference proteome</keyword>